<dbReference type="PANTHER" id="PTHR39175:SF1">
    <property type="entry name" value="FAMILY PROTEIN, PUTATIVE (AFU_ORTHOLOGUE AFUA_3G15060)-RELATED"/>
    <property type="match status" value="1"/>
</dbReference>
<reference evidence="2 3" key="1">
    <citation type="submission" date="2020-08" db="EMBL/GenBank/DDBJ databases">
        <title>Genomic Encyclopedia of Type Strains, Phase III (KMG-III): the genomes of soil and plant-associated and newly described type strains.</title>
        <authorList>
            <person name="Whitman W."/>
        </authorList>
    </citation>
    <scope>NUCLEOTIDE SEQUENCE [LARGE SCALE GENOMIC DNA]</scope>
    <source>
        <strain evidence="2 3">CECT 3302</strain>
    </source>
</reference>
<dbReference type="Gene3D" id="3.10.180.10">
    <property type="entry name" value="2,3-Dihydroxybiphenyl 1,2-Dioxygenase, domain 1"/>
    <property type="match status" value="1"/>
</dbReference>
<proteinExistence type="predicted"/>
<dbReference type="Proteomes" id="UP000577707">
    <property type="component" value="Unassembled WGS sequence"/>
</dbReference>
<keyword evidence="2" id="KW-0456">Lyase</keyword>
<organism evidence="2 3">
    <name type="scientific">Nocardioides albus</name>
    <dbReference type="NCBI Taxonomy" id="1841"/>
    <lineage>
        <taxon>Bacteria</taxon>
        <taxon>Bacillati</taxon>
        <taxon>Actinomycetota</taxon>
        <taxon>Actinomycetes</taxon>
        <taxon>Propionibacteriales</taxon>
        <taxon>Nocardioidaceae</taxon>
        <taxon>Nocardioides</taxon>
    </lineage>
</organism>
<dbReference type="GO" id="GO:0016829">
    <property type="term" value="F:lyase activity"/>
    <property type="evidence" value="ECO:0007669"/>
    <property type="project" value="UniProtKB-KW"/>
</dbReference>
<accession>A0A7W5A0V8</accession>
<gene>
    <name evidence="2" type="ORF">FHS12_000495</name>
</gene>
<feature type="domain" description="VOC" evidence="1">
    <location>
        <begin position="3"/>
        <end position="123"/>
    </location>
</feature>
<evidence type="ECO:0000313" key="2">
    <source>
        <dbReference type="EMBL" id="MBB3087572.1"/>
    </source>
</evidence>
<dbReference type="SUPFAM" id="SSF54593">
    <property type="entry name" value="Glyoxalase/Bleomycin resistance protein/Dihydroxybiphenyl dioxygenase"/>
    <property type="match status" value="1"/>
</dbReference>
<protein>
    <submittedName>
        <fullName evidence="2">Catechol 2,3-dioxygenase-like lactoylglutathione lyase family enzyme</fullName>
    </submittedName>
</protein>
<evidence type="ECO:0000259" key="1">
    <source>
        <dbReference type="PROSITE" id="PS51819"/>
    </source>
</evidence>
<dbReference type="Pfam" id="PF00903">
    <property type="entry name" value="Glyoxalase"/>
    <property type="match status" value="1"/>
</dbReference>
<name>A0A7W5A0V8_9ACTN</name>
<comment type="caution">
    <text evidence="2">The sequence shown here is derived from an EMBL/GenBank/DDBJ whole genome shotgun (WGS) entry which is preliminary data.</text>
</comment>
<dbReference type="InterPro" id="IPR037523">
    <property type="entry name" value="VOC_core"/>
</dbReference>
<sequence>MMRIHHVQVGMPAGHEDEARTFYADGLGLTEVPKPTELAKRGGAWFRSPGGAEIHVGVEEPHRPQAKAHPALAVETEADLEAMGARLMRLGFDVDWSQRHNADGFQRFHVHDPFGNRVEIVWPLDG</sequence>
<dbReference type="RefSeq" id="WP_183541888.1">
    <property type="nucleotide sequence ID" value="NZ_BMQT01000001.1"/>
</dbReference>
<evidence type="ECO:0000313" key="3">
    <source>
        <dbReference type="Proteomes" id="UP000577707"/>
    </source>
</evidence>
<dbReference type="InterPro" id="IPR004360">
    <property type="entry name" value="Glyas_Fos-R_dOase_dom"/>
</dbReference>
<dbReference type="PROSITE" id="PS51819">
    <property type="entry name" value="VOC"/>
    <property type="match status" value="1"/>
</dbReference>
<dbReference type="PANTHER" id="PTHR39175">
    <property type="entry name" value="FAMILY PROTEIN, PUTATIVE (AFU_ORTHOLOGUE AFUA_3G15060)-RELATED"/>
    <property type="match status" value="1"/>
</dbReference>
<dbReference type="InterPro" id="IPR029068">
    <property type="entry name" value="Glyas_Bleomycin-R_OHBP_Dase"/>
</dbReference>
<keyword evidence="2" id="KW-0560">Oxidoreductase</keyword>
<dbReference type="GO" id="GO:0051213">
    <property type="term" value="F:dioxygenase activity"/>
    <property type="evidence" value="ECO:0007669"/>
    <property type="project" value="UniProtKB-KW"/>
</dbReference>
<keyword evidence="3" id="KW-1185">Reference proteome</keyword>
<dbReference type="AlphaFoldDB" id="A0A7W5A0V8"/>
<dbReference type="EMBL" id="JACHXG010000001">
    <property type="protein sequence ID" value="MBB3087572.1"/>
    <property type="molecule type" value="Genomic_DNA"/>
</dbReference>
<keyword evidence="2" id="KW-0223">Dioxygenase</keyword>